<dbReference type="Pfam" id="PF00560">
    <property type="entry name" value="LRR_1"/>
    <property type="match status" value="1"/>
</dbReference>
<evidence type="ECO:0000256" key="3">
    <source>
        <dbReference type="ARBA" id="ARBA00022692"/>
    </source>
</evidence>
<keyword evidence="2" id="KW-0433">Leucine-rich repeat</keyword>
<dbReference type="FunFam" id="3.30.200.20:FF:000433">
    <property type="entry name" value="Predicted protein"/>
    <property type="match status" value="1"/>
</dbReference>
<dbReference type="OrthoDB" id="676979at2759"/>
<dbReference type="InterPro" id="IPR011009">
    <property type="entry name" value="Kinase-like_dom_sf"/>
</dbReference>
<evidence type="ECO:0000256" key="8">
    <source>
        <dbReference type="SAM" id="SignalP"/>
    </source>
</evidence>
<dbReference type="Gene3D" id="3.80.10.10">
    <property type="entry name" value="Ribonuclease Inhibitor"/>
    <property type="match status" value="1"/>
</dbReference>
<dbReference type="Pfam" id="PF07714">
    <property type="entry name" value="PK_Tyr_Ser-Thr"/>
    <property type="match status" value="1"/>
</dbReference>
<keyword evidence="6 7" id="KW-0472">Membrane</keyword>
<dbReference type="OMA" id="DTEMKEW"/>
<keyword evidence="11" id="KW-1185">Reference proteome</keyword>
<evidence type="ECO:0000256" key="6">
    <source>
        <dbReference type="ARBA" id="ARBA00023136"/>
    </source>
</evidence>
<dbReference type="GO" id="GO:0005524">
    <property type="term" value="F:ATP binding"/>
    <property type="evidence" value="ECO:0007669"/>
    <property type="project" value="InterPro"/>
</dbReference>
<evidence type="ECO:0000313" key="10">
    <source>
        <dbReference type="EMBL" id="ONK74507.1"/>
    </source>
</evidence>
<feature type="chain" id="PRO_5024277327" description="Protein kinase domain-containing protein" evidence="8">
    <location>
        <begin position="28"/>
        <end position="806"/>
    </location>
</feature>
<dbReference type="Gramene" id="ONK74507">
    <property type="protein sequence ID" value="ONK74507"/>
    <property type="gene ID" value="A4U43_C03F7080"/>
</dbReference>
<dbReference type="InterPro" id="IPR000719">
    <property type="entry name" value="Prot_kinase_dom"/>
</dbReference>
<keyword evidence="8" id="KW-0732">Signal</keyword>
<evidence type="ECO:0000256" key="2">
    <source>
        <dbReference type="ARBA" id="ARBA00022614"/>
    </source>
</evidence>
<keyword evidence="4" id="KW-0677">Repeat</keyword>
<protein>
    <recommendedName>
        <fullName evidence="9">Protein kinase domain-containing protein</fullName>
    </recommendedName>
</protein>
<keyword evidence="3 7" id="KW-0812">Transmembrane</keyword>
<feature type="domain" description="Protein kinase" evidence="9">
    <location>
        <begin position="431"/>
        <end position="721"/>
    </location>
</feature>
<keyword evidence="5 7" id="KW-1133">Transmembrane helix</keyword>
<dbReference type="InterPro" id="IPR046959">
    <property type="entry name" value="PRK1-6/SRF4-like"/>
</dbReference>
<dbReference type="EMBL" id="CM007383">
    <property type="protein sequence ID" value="ONK74507.1"/>
    <property type="molecule type" value="Genomic_DNA"/>
</dbReference>
<dbReference type="PROSITE" id="PS50011">
    <property type="entry name" value="PROTEIN_KINASE_DOM"/>
    <property type="match status" value="1"/>
</dbReference>
<dbReference type="AlphaFoldDB" id="A0A5P1FAR8"/>
<dbReference type="InterPro" id="IPR013210">
    <property type="entry name" value="LRR_N_plant-typ"/>
</dbReference>
<dbReference type="InterPro" id="IPR001611">
    <property type="entry name" value="Leu-rich_rpt"/>
</dbReference>
<dbReference type="Pfam" id="PF08263">
    <property type="entry name" value="LRRNT_2"/>
    <property type="match status" value="1"/>
</dbReference>
<evidence type="ECO:0000313" key="11">
    <source>
        <dbReference type="Proteomes" id="UP000243459"/>
    </source>
</evidence>
<dbReference type="InterPro" id="IPR001245">
    <property type="entry name" value="Ser-Thr/Tyr_kinase_cat_dom"/>
</dbReference>
<dbReference type="Pfam" id="PF13855">
    <property type="entry name" value="LRR_8"/>
    <property type="match status" value="1"/>
</dbReference>
<sequence>MNPNPANRGKKMLPFLLLLLLFTLASTQPLTSTTELTALYSLRSTLGLRSRDWPRKTDPCSAWRGVTCRSGHVIGLNLSGLRRTRLGRTNPRFDVDGLKKLSRLEFFNSTGFALPGPVPVWFGSELSRSFAVLVLRSARINGSIPYSLGLLGNLSVLDLSGNLISGFIPTSVGILTKLETLILSNNELIGSVPAQLEDLHGLKDLNLSRNELSGLVPDFIWSLGLQIIDVSSNNFTGVLPDSVQTGSNPNVSTAVFNLSSNLYFGSVSVGFQMFLQRFGVVDLSSNYFQGTVALDDKSRNQSVGLNCFRNEPNQRNPIDCKGFYKERGIAYDGPSTPPPSSSSNGKKKSQLWKYILAGVLGFLGLSIILLLFIAVYLMRAGARTADQRGIGIGPVSSEITPPPPSRALSENKSNNREVFSYDKLILATSEFSDTNLIKKGHSGDLYSGVLESGFSIVVKRIDLATVKHDGYVAEVDLLAKASHTRLVPFLGQCSEKENERFLVYKYMPHRDLASSLYKEIKSEEEELASLDWITRLKIAVGVAEALCFLHHECNPPLVHRDVQASSILLDDKFEVSLGSLSEVCAQEGDGYQNVFTRFLRRSQKPDHRTSDQGTSGSPAPTCAYDIYCFGKVLLELVTGKLGLSGSNDSTTIDWLNHTLQCISLYDKETLTKIIDPSLVLDEDLTQEVFATAYIAKTCLDPKPSRRPLARYVLKALENPLKLMRLYSCSNSNSVRLRSTSSWASWNGAFFGSWRQSSSDVTLRRSCTVRSQESLGECSFSRKRHSTEIFPEPLGNAFGDEDLRERN</sequence>
<dbReference type="Gene3D" id="1.10.510.10">
    <property type="entry name" value="Transferase(Phosphotransferase) domain 1"/>
    <property type="match status" value="1"/>
</dbReference>
<organism evidence="10 11">
    <name type="scientific">Asparagus officinalis</name>
    <name type="common">Garden asparagus</name>
    <dbReference type="NCBI Taxonomy" id="4686"/>
    <lineage>
        <taxon>Eukaryota</taxon>
        <taxon>Viridiplantae</taxon>
        <taxon>Streptophyta</taxon>
        <taxon>Embryophyta</taxon>
        <taxon>Tracheophyta</taxon>
        <taxon>Spermatophyta</taxon>
        <taxon>Magnoliopsida</taxon>
        <taxon>Liliopsida</taxon>
        <taxon>Asparagales</taxon>
        <taxon>Asparagaceae</taxon>
        <taxon>Asparagoideae</taxon>
        <taxon>Asparagus</taxon>
    </lineage>
</organism>
<feature type="signal peptide" evidence="8">
    <location>
        <begin position="1"/>
        <end position="27"/>
    </location>
</feature>
<dbReference type="FunFam" id="1.10.510.10:FF:000448">
    <property type="entry name" value="Putative LRR receptor-like serine/threonine-protein kinase"/>
    <property type="match status" value="1"/>
</dbReference>
<dbReference type="PANTHER" id="PTHR48007:SF81">
    <property type="entry name" value="PROTEIN KINASE DOMAIN-CONTAINING PROTEIN"/>
    <property type="match status" value="1"/>
</dbReference>
<dbReference type="SUPFAM" id="SSF56112">
    <property type="entry name" value="Protein kinase-like (PK-like)"/>
    <property type="match status" value="1"/>
</dbReference>
<evidence type="ECO:0000256" key="1">
    <source>
        <dbReference type="ARBA" id="ARBA00004370"/>
    </source>
</evidence>
<evidence type="ECO:0000259" key="9">
    <source>
        <dbReference type="PROSITE" id="PS50011"/>
    </source>
</evidence>
<dbReference type="InterPro" id="IPR032675">
    <property type="entry name" value="LRR_dom_sf"/>
</dbReference>
<reference evidence="11" key="1">
    <citation type="journal article" date="2017" name="Nat. Commun.">
        <title>The asparagus genome sheds light on the origin and evolution of a young Y chromosome.</title>
        <authorList>
            <person name="Harkess A."/>
            <person name="Zhou J."/>
            <person name="Xu C."/>
            <person name="Bowers J.E."/>
            <person name="Van der Hulst R."/>
            <person name="Ayyampalayam S."/>
            <person name="Mercati F."/>
            <person name="Riccardi P."/>
            <person name="McKain M.R."/>
            <person name="Kakrana A."/>
            <person name="Tang H."/>
            <person name="Ray J."/>
            <person name="Groenendijk J."/>
            <person name="Arikit S."/>
            <person name="Mathioni S.M."/>
            <person name="Nakano M."/>
            <person name="Shan H."/>
            <person name="Telgmann-Rauber A."/>
            <person name="Kanno A."/>
            <person name="Yue Z."/>
            <person name="Chen H."/>
            <person name="Li W."/>
            <person name="Chen Y."/>
            <person name="Xu X."/>
            <person name="Zhang Y."/>
            <person name="Luo S."/>
            <person name="Chen H."/>
            <person name="Gao J."/>
            <person name="Mao Z."/>
            <person name="Pires J.C."/>
            <person name="Luo M."/>
            <person name="Kudrna D."/>
            <person name="Wing R.A."/>
            <person name="Meyers B.C."/>
            <person name="Yi K."/>
            <person name="Kong H."/>
            <person name="Lavrijsen P."/>
            <person name="Sunseri F."/>
            <person name="Falavigna A."/>
            <person name="Ye Y."/>
            <person name="Leebens-Mack J.H."/>
            <person name="Chen G."/>
        </authorList>
    </citation>
    <scope>NUCLEOTIDE SEQUENCE [LARGE SCALE GENOMIC DNA]</scope>
    <source>
        <strain evidence="11">cv. DH0086</strain>
    </source>
</reference>
<dbReference type="PANTHER" id="PTHR48007">
    <property type="entry name" value="LEUCINE-RICH REPEAT RECEPTOR-LIKE PROTEIN KINASE PXC1"/>
    <property type="match status" value="1"/>
</dbReference>
<evidence type="ECO:0000256" key="4">
    <source>
        <dbReference type="ARBA" id="ARBA00022737"/>
    </source>
</evidence>
<gene>
    <name evidence="10" type="ORF">A4U43_C03F7080</name>
</gene>
<dbReference type="Gene3D" id="3.30.200.20">
    <property type="entry name" value="Phosphorylase Kinase, domain 1"/>
    <property type="match status" value="1"/>
</dbReference>
<name>A0A5P1FAR8_ASPOF</name>
<accession>A0A5P1FAR8</accession>
<dbReference type="SUPFAM" id="SSF52058">
    <property type="entry name" value="L domain-like"/>
    <property type="match status" value="1"/>
</dbReference>
<proteinExistence type="predicted"/>
<dbReference type="FunFam" id="3.80.10.10:FF:000383">
    <property type="entry name" value="Leucine-rich repeat receptor protein kinase EMS1"/>
    <property type="match status" value="1"/>
</dbReference>
<comment type="subcellular location">
    <subcellularLocation>
        <location evidence="1">Membrane</location>
    </subcellularLocation>
</comment>
<evidence type="ECO:0000256" key="7">
    <source>
        <dbReference type="SAM" id="Phobius"/>
    </source>
</evidence>
<dbReference type="Proteomes" id="UP000243459">
    <property type="component" value="Chromosome 3"/>
</dbReference>
<evidence type="ECO:0000256" key="5">
    <source>
        <dbReference type="ARBA" id="ARBA00022989"/>
    </source>
</evidence>
<dbReference type="GO" id="GO:0004672">
    <property type="term" value="F:protein kinase activity"/>
    <property type="evidence" value="ECO:0007669"/>
    <property type="project" value="InterPro"/>
</dbReference>
<feature type="transmembrane region" description="Helical" evidence="7">
    <location>
        <begin position="351"/>
        <end position="378"/>
    </location>
</feature>
<dbReference type="GO" id="GO:0016020">
    <property type="term" value="C:membrane"/>
    <property type="evidence" value="ECO:0007669"/>
    <property type="project" value="UniProtKB-SubCell"/>
</dbReference>